<dbReference type="Proteomes" id="UP001652503">
    <property type="component" value="Unassembled WGS sequence"/>
</dbReference>
<dbReference type="PANTHER" id="PTHR43420">
    <property type="entry name" value="ACETYLTRANSFERASE"/>
    <property type="match status" value="1"/>
</dbReference>
<dbReference type="InterPro" id="IPR000182">
    <property type="entry name" value="GNAT_dom"/>
</dbReference>
<dbReference type="InterPro" id="IPR050680">
    <property type="entry name" value="YpeA/RimI_acetyltransf"/>
</dbReference>
<organism evidence="4 5">
    <name type="scientific">Albidovulum sediminicola</name>
    <dbReference type="NCBI Taxonomy" id="2984331"/>
    <lineage>
        <taxon>Bacteria</taxon>
        <taxon>Pseudomonadati</taxon>
        <taxon>Pseudomonadota</taxon>
        <taxon>Alphaproteobacteria</taxon>
        <taxon>Rhodobacterales</taxon>
        <taxon>Paracoccaceae</taxon>
        <taxon>Albidovulum</taxon>
    </lineage>
</organism>
<protein>
    <submittedName>
        <fullName evidence="4">GNAT family N-acetyltransferase</fullName>
    </submittedName>
</protein>
<keyword evidence="5" id="KW-1185">Reference proteome</keyword>
<dbReference type="RefSeq" id="WP_263720584.1">
    <property type="nucleotide sequence ID" value="NZ_JAOWLA010000003.1"/>
</dbReference>
<keyword evidence="2" id="KW-0012">Acyltransferase</keyword>
<accession>A0ABT2YZ09</accession>
<reference evidence="4 5" key="1">
    <citation type="submission" date="2022-10" db="EMBL/GenBank/DDBJ databases">
        <title>Defluviimonas sp. nov., isolated from ocean surface water.</title>
        <authorList>
            <person name="He W."/>
            <person name="Wang L."/>
            <person name="Zhang D.-F."/>
        </authorList>
    </citation>
    <scope>NUCLEOTIDE SEQUENCE [LARGE SCALE GENOMIC DNA]</scope>
    <source>
        <strain evidence="4 5">WL0075</strain>
    </source>
</reference>
<dbReference type="PROSITE" id="PS51186">
    <property type="entry name" value="GNAT"/>
    <property type="match status" value="1"/>
</dbReference>
<dbReference type="CDD" id="cd04301">
    <property type="entry name" value="NAT_SF"/>
    <property type="match status" value="1"/>
</dbReference>
<proteinExistence type="predicted"/>
<evidence type="ECO:0000259" key="3">
    <source>
        <dbReference type="PROSITE" id="PS51186"/>
    </source>
</evidence>
<dbReference type="Pfam" id="PF00583">
    <property type="entry name" value="Acetyltransf_1"/>
    <property type="match status" value="1"/>
</dbReference>
<evidence type="ECO:0000313" key="5">
    <source>
        <dbReference type="Proteomes" id="UP001652503"/>
    </source>
</evidence>
<evidence type="ECO:0000313" key="4">
    <source>
        <dbReference type="EMBL" id="MCV2864114.1"/>
    </source>
</evidence>
<keyword evidence="1" id="KW-0808">Transferase</keyword>
<evidence type="ECO:0000256" key="2">
    <source>
        <dbReference type="ARBA" id="ARBA00023315"/>
    </source>
</evidence>
<sequence length="235" mass="25478">MTDFLALTDATWPPAARHAAGAFTVREGRDGGQRVSSATATEGWNDADIARAEDCHRQLGQRPLFLIRPGDEALDSALAARGYEVKDPVDVHEIAVADLAAETPALSTFTIWPPLEIQRDIWAEDQIGPARIAVMERAEGPRTSILGRINDRAAGTAFVALHGDCAMLHALVVVERERRQGLAAKMMQAAALWAQDQGATRLAILVTSANRPAGALYASLGMRIVGHYHYRVHRT</sequence>
<dbReference type="InterPro" id="IPR016181">
    <property type="entry name" value="Acyl_CoA_acyltransferase"/>
</dbReference>
<dbReference type="Gene3D" id="3.40.630.30">
    <property type="match status" value="1"/>
</dbReference>
<dbReference type="SUPFAM" id="SSF55729">
    <property type="entry name" value="Acyl-CoA N-acyltransferases (Nat)"/>
    <property type="match status" value="1"/>
</dbReference>
<name>A0ABT2YZ09_9RHOB</name>
<evidence type="ECO:0000256" key="1">
    <source>
        <dbReference type="ARBA" id="ARBA00022679"/>
    </source>
</evidence>
<dbReference type="EMBL" id="JAOWLA010000003">
    <property type="protein sequence ID" value="MCV2864114.1"/>
    <property type="molecule type" value="Genomic_DNA"/>
</dbReference>
<gene>
    <name evidence="4" type="ORF">OE647_05080</name>
</gene>
<feature type="domain" description="N-acetyltransferase" evidence="3">
    <location>
        <begin position="101"/>
        <end position="235"/>
    </location>
</feature>
<comment type="caution">
    <text evidence="4">The sequence shown here is derived from an EMBL/GenBank/DDBJ whole genome shotgun (WGS) entry which is preliminary data.</text>
</comment>